<reference evidence="5" key="1">
    <citation type="journal article" date="2016" name="Environ. Microbiol.">
        <title>The complete genome of a viable archaeum isolated from 123-million-year-old rock salt.</title>
        <authorList>
            <person name="Jaakkola S.T."/>
            <person name="Pfeiffer F."/>
            <person name="Ravantti J.J."/>
            <person name="Guo Q."/>
            <person name="Liu Y."/>
            <person name="Chen X."/>
            <person name="Ma H."/>
            <person name="Yang C."/>
            <person name="Oksanen H.M."/>
            <person name="Bamford D.H."/>
        </authorList>
    </citation>
    <scope>NUCLEOTIDE SEQUENCE</scope>
    <source>
        <strain evidence="5">JI20-1</strain>
        <plasmid evidence="5">Plasmid pSTJ003</plasmid>
    </source>
</reference>
<evidence type="ECO:0000256" key="2">
    <source>
        <dbReference type="ARBA" id="ARBA00022840"/>
    </source>
</evidence>
<accession>A0A0U5HZA9</accession>
<name>A0A0U5HZA9_9EURY</name>
<dbReference type="PROSITE" id="PS50893">
    <property type="entry name" value="ABC_TRANSPORTER_2"/>
    <property type="match status" value="1"/>
</dbReference>
<feature type="domain" description="ABC transporter" evidence="3">
    <location>
        <begin position="22"/>
        <end position="238"/>
    </location>
</feature>
<dbReference type="RefSeq" id="WP_059059152.1">
    <property type="nucleotide sequence ID" value="NZ_CEML01000005.1"/>
</dbReference>
<dbReference type="CDD" id="cd03230">
    <property type="entry name" value="ABC_DR_subfamily_A"/>
    <property type="match status" value="1"/>
</dbReference>
<proteinExistence type="predicted"/>
<dbReference type="InterPro" id="IPR003439">
    <property type="entry name" value="ABC_transporter-like_ATP-bd"/>
</dbReference>
<dbReference type="PANTHER" id="PTHR43038:SF3">
    <property type="entry name" value="ABC TRANSPORTER G FAMILY MEMBER 20 ISOFORM X1"/>
    <property type="match status" value="1"/>
</dbReference>
<sequence>MGSREAPNRGDNDAATAASAVVEASELSKSFGDVEVLSELSFSIPDDAVTAIIGPNGSGKTTLAELVTGVESPTAGELALHAEGERPVGYLPQDPRFQPSATVRETVAFYAALLASETDVDAALARVGLEAAADRRTDALSGGMRRLLGIAVSLLGAPDLVMLDEPTSGLDPEMTRHVYDVIAGLTERDQAVVLTTHDLSRAADADYILVMSDGNIVSAGSPAAVLADTETETLEDAFETAVSGRTVTSAGGGNRE</sequence>
<dbReference type="Proteomes" id="UP000066737">
    <property type="component" value="Plasmid pSTJ003"/>
</dbReference>
<dbReference type="GeneID" id="26660851"/>
<dbReference type="InterPro" id="IPR003593">
    <property type="entry name" value="AAA+_ATPase"/>
</dbReference>
<dbReference type="SMART" id="SM00382">
    <property type="entry name" value="AAA"/>
    <property type="match status" value="1"/>
</dbReference>
<dbReference type="GO" id="GO:0005524">
    <property type="term" value="F:ATP binding"/>
    <property type="evidence" value="ECO:0007669"/>
    <property type="project" value="UniProtKB-KW"/>
</dbReference>
<evidence type="ECO:0000313" key="5">
    <source>
        <dbReference type="Proteomes" id="UP000066737"/>
    </source>
</evidence>
<keyword evidence="5" id="KW-1185">Reference proteome</keyword>
<dbReference type="InterPro" id="IPR027417">
    <property type="entry name" value="P-loop_NTPase"/>
</dbReference>
<dbReference type="KEGG" id="hhb:Hhub_6062"/>
<keyword evidence="1" id="KW-0547">Nucleotide-binding</keyword>
<dbReference type="SUPFAM" id="SSF52540">
    <property type="entry name" value="P-loop containing nucleoside triphosphate hydrolases"/>
    <property type="match status" value="1"/>
</dbReference>
<gene>
    <name evidence="4" type="primary">nosF4</name>
    <name evidence="4" type="ORF">HHUB_6062</name>
</gene>
<dbReference type="Pfam" id="PF00005">
    <property type="entry name" value="ABC_tran"/>
    <property type="match status" value="1"/>
</dbReference>
<evidence type="ECO:0000256" key="1">
    <source>
        <dbReference type="ARBA" id="ARBA00022741"/>
    </source>
</evidence>
<keyword evidence="2 4" id="KW-0067">ATP-binding</keyword>
<geneLocation type="plasmid" evidence="5">
    <name>pSTJ003</name>
</geneLocation>
<dbReference type="EMBL" id="LN831305">
    <property type="protein sequence ID" value="CQH65111.1"/>
    <property type="molecule type" value="Genomic_DNA"/>
</dbReference>
<dbReference type="Gene3D" id="3.40.50.300">
    <property type="entry name" value="P-loop containing nucleotide triphosphate hydrolases"/>
    <property type="match status" value="1"/>
</dbReference>
<protein>
    <submittedName>
        <fullName evidence="4">ABC-type transport system ATP-binding protein (Probable substrate copper)</fullName>
    </submittedName>
</protein>
<dbReference type="PANTHER" id="PTHR43038">
    <property type="entry name" value="ATP-BINDING CASSETTE, SUB-FAMILY H, MEMBER 1"/>
    <property type="match status" value="1"/>
</dbReference>
<organism evidence="4 5">
    <name type="scientific">Halobacterium hubeiense</name>
    <dbReference type="NCBI Taxonomy" id="1407499"/>
    <lineage>
        <taxon>Archaea</taxon>
        <taxon>Methanobacteriati</taxon>
        <taxon>Methanobacteriota</taxon>
        <taxon>Stenosarchaea group</taxon>
        <taxon>Halobacteria</taxon>
        <taxon>Halobacteriales</taxon>
        <taxon>Halobacteriaceae</taxon>
        <taxon>Halobacterium</taxon>
    </lineage>
</organism>
<evidence type="ECO:0000313" key="4">
    <source>
        <dbReference type="EMBL" id="CQH65111.1"/>
    </source>
</evidence>
<dbReference type="AlphaFoldDB" id="A0A0U5HZA9"/>
<dbReference type="PROSITE" id="PS00211">
    <property type="entry name" value="ABC_TRANSPORTER_1"/>
    <property type="match status" value="1"/>
</dbReference>
<dbReference type="InterPro" id="IPR017871">
    <property type="entry name" value="ABC_transporter-like_CS"/>
</dbReference>
<evidence type="ECO:0000259" key="3">
    <source>
        <dbReference type="PROSITE" id="PS50893"/>
    </source>
</evidence>
<dbReference type="GO" id="GO:0016887">
    <property type="term" value="F:ATP hydrolysis activity"/>
    <property type="evidence" value="ECO:0007669"/>
    <property type="project" value="InterPro"/>
</dbReference>
<dbReference type="OrthoDB" id="18209at2157"/>